<dbReference type="STRING" id="1460663.A0A177CE43"/>
<accession>A0A177CE43</accession>
<gene>
    <name evidence="2" type="ORF">CC84DRAFT_1165348</name>
</gene>
<dbReference type="Pfam" id="PF14479">
    <property type="entry name" value="HeLo"/>
    <property type="match status" value="1"/>
</dbReference>
<dbReference type="OrthoDB" id="20872at2759"/>
<proteinExistence type="predicted"/>
<sequence length="53" mass="5744">MAEVAGLALSVVTLVGLFNNTVDCFKYVQLGRGLGKSFQTSQLKLDNARLRLS</sequence>
<dbReference type="InParanoid" id="A0A177CE43"/>
<feature type="domain" description="Prion-inhibition and propagation HeLo" evidence="1">
    <location>
        <begin position="6"/>
        <end position="53"/>
    </location>
</feature>
<reference evidence="2 3" key="1">
    <citation type="submission" date="2016-05" db="EMBL/GenBank/DDBJ databases">
        <title>Comparative analysis of secretome profiles of manganese(II)-oxidizing ascomycete fungi.</title>
        <authorList>
            <consortium name="DOE Joint Genome Institute"/>
            <person name="Zeiner C.A."/>
            <person name="Purvine S.O."/>
            <person name="Zink E.M."/>
            <person name="Wu S."/>
            <person name="Pasa-Tolic L."/>
            <person name="Chaput D.L."/>
            <person name="Haridas S."/>
            <person name="Grigoriev I.V."/>
            <person name="Santelli C.M."/>
            <person name="Hansel C.M."/>
        </authorList>
    </citation>
    <scope>NUCLEOTIDE SEQUENCE [LARGE SCALE GENOMIC DNA]</scope>
    <source>
        <strain evidence="2 3">AP3s5-JAC2a</strain>
    </source>
</reference>
<dbReference type="RefSeq" id="XP_018035365.1">
    <property type="nucleotide sequence ID" value="XM_018178697.1"/>
</dbReference>
<evidence type="ECO:0000259" key="1">
    <source>
        <dbReference type="Pfam" id="PF14479"/>
    </source>
</evidence>
<dbReference type="AlphaFoldDB" id="A0A177CE43"/>
<organism evidence="2 3">
    <name type="scientific">Paraphaeosphaeria sporulosa</name>
    <dbReference type="NCBI Taxonomy" id="1460663"/>
    <lineage>
        <taxon>Eukaryota</taxon>
        <taxon>Fungi</taxon>
        <taxon>Dikarya</taxon>
        <taxon>Ascomycota</taxon>
        <taxon>Pezizomycotina</taxon>
        <taxon>Dothideomycetes</taxon>
        <taxon>Pleosporomycetidae</taxon>
        <taxon>Pleosporales</taxon>
        <taxon>Massarineae</taxon>
        <taxon>Didymosphaeriaceae</taxon>
        <taxon>Paraphaeosphaeria</taxon>
    </lineage>
</organism>
<dbReference type="GeneID" id="28762183"/>
<name>A0A177CE43_9PLEO</name>
<dbReference type="InterPro" id="IPR029498">
    <property type="entry name" value="HeLo_dom"/>
</dbReference>
<evidence type="ECO:0000313" key="2">
    <source>
        <dbReference type="EMBL" id="OAG05000.1"/>
    </source>
</evidence>
<keyword evidence="3" id="KW-1185">Reference proteome</keyword>
<dbReference type="EMBL" id="KV441553">
    <property type="protein sequence ID" value="OAG05000.1"/>
    <property type="molecule type" value="Genomic_DNA"/>
</dbReference>
<dbReference type="Gene3D" id="1.20.120.1020">
    <property type="entry name" value="Prion-inhibition and propagation, HeLo domain"/>
    <property type="match status" value="1"/>
</dbReference>
<evidence type="ECO:0000313" key="3">
    <source>
        <dbReference type="Proteomes" id="UP000077069"/>
    </source>
</evidence>
<protein>
    <recommendedName>
        <fullName evidence="1">Prion-inhibition and propagation HeLo domain-containing protein</fullName>
    </recommendedName>
</protein>
<dbReference type="InterPro" id="IPR038305">
    <property type="entry name" value="HeLo_sf"/>
</dbReference>
<dbReference type="Proteomes" id="UP000077069">
    <property type="component" value="Unassembled WGS sequence"/>
</dbReference>